<dbReference type="Pfam" id="PF00196">
    <property type="entry name" value="GerE"/>
    <property type="match status" value="1"/>
</dbReference>
<dbReference type="OrthoDB" id="9803630at2"/>
<dbReference type="InterPro" id="IPR036388">
    <property type="entry name" value="WH-like_DNA-bd_sf"/>
</dbReference>
<keyword evidence="2" id="KW-0238">DNA-binding</keyword>
<dbReference type="PROSITE" id="PS50043">
    <property type="entry name" value="HTH_LUXR_2"/>
    <property type="match status" value="1"/>
</dbReference>
<dbReference type="InParanoid" id="A0A420WJG3"/>
<feature type="domain" description="HTH luxR-type" evidence="4">
    <location>
        <begin position="165"/>
        <end position="230"/>
    </location>
</feature>
<accession>A0A420WJG3</accession>
<dbReference type="InterPro" id="IPR036693">
    <property type="entry name" value="TF_LuxR_autoind-bd_dom_sf"/>
</dbReference>
<dbReference type="PANTHER" id="PTHR44688">
    <property type="entry name" value="DNA-BINDING TRANSCRIPTIONAL ACTIVATOR DEVR_DOSR"/>
    <property type="match status" value="1"/>
</dbReference>
<dbReference type="Proteomes" id="UP000282211">
    <property type="component" value="Unassembled WGS sequence"/>
</dbReference>
<dbReference type="SUPFAM" id="SSF46894">
    <property type="entry name" value="C-terminal effector domain of the bipartite response regulators"/>
    <property type="match status" value="1"/>
</dbReference>
<dbReference type="GO" id="GO:0003677">
    <property type="term" value="F:DNA binding"/>
    <property type="evidence" value="ECO:0007669"/>
    <property type="project" value="UniProtKB-KW"/>
</dbReference>
<proteinExistence type="predicted"/>
<evidence type="ECO:0000313" key="5">
    <source>
        <dbReference type="EMBL" id="RKQ71150.1"/>
    </source>
</evidence>
<dbReference type="RefSeq" id="WP_121098952.1">
    <property type="nucleotide sequence ID" value="NZ_RBII01000001.1"/>
</dbReference>
<comment type="caution">
    <text evidence="5">The sequence shown here is derived from an EMBL/GenBank/DDBJ whole genome shotgun (WGS) entry which is preliminary data.</text>
</comment>
<evidence type="ECO:0000313" key="6">
    <source>
        <dbReference type="Proteomes" id="UP000282211"/>
    </source>
</evidence>
<keyword evidence="1" id="KW-0805">Transcription regulation</keyword>
<gene>
    <name evidence="5" type="ORF">DES40_0461</name>
</gene>
<dbReference type="InterPro" id="IPR005143">
    <property type="entry name" value="TF_LuxR_autoind-bd_dom"/>
</dbReference>
<evidence type="ECO:0000256" key="1">
    <source>
        <dbReference type="ARBA" id="ARBA00023015"/>
    </source>
</evidence>
<dbReference type="EMBL" id="RBII01000001">
    <property type="protein sequence ID" value="RKQ71150.1"/>
    <property type="molecule type" value="Genomic_DNA"/>
</dbReference>
<keyword evidence="3" id="KW-0804">Transcription</keyword>
<dbReference type="Gene3D" id="3.30.450.80">
    <property type="entry name" value="Transcription factor LuxR-like, autoinducer-binding domain"/>
    <property type="match status" value="1"/>
</dbReference>
<dbReference type="PRINTS" id="PR00038">
    <property type="entry name" value="HTHLUXR"/>
</dbReference>
<dbReference type="InterPro" id="IPR000792">
    <property type="entry name" value="Tscrpt_reg_LuxR_C"/>
</dbReference>
<dbReference type="GO" id="GO:0006355">
    <property type="term" value="P:regulation of DNA-templated transcription"/>
    <property type="evidence" value="ECO:0007669"/>
    <property type="project" value="InterPro"/>
</dbReference>
<evidence type="ECO:0000256" key="2">
    <source>
        <dbReference type="ARBA" id="ARBA00023125"/>
    </source>
</evidence>
<dbReference type="CDD" id="cd06170">
    <property type="entry name" value="LuxR_C_like"/>
    <property type="match status" value="1"/>
</dbReference>
<protein>
    <submittedName>
        <fullName evidence="5">Autoinducer binding domain-containing protein</fullName>
    </submittedName>
</protein>
<dbReference type="InterPro" id="IPR016032">
    <property type="entry name" value="Sig_transdc_resp-reg_C-effctor"/>
</dbReference>
<evidence type="ECO:0000259" key="4">
    <source>
        <dbReference type="PROSITE" id="PS50043"/>
    </source>
</evidence>
<sequence length="234" mass="26261">MNLYGALDKINETHDAAGLWNFVADYMGAQSVPAYVYHHLPAPGAIDYYDQFFVKKSIGEAPSQLCDLVHDYFTSNFRDSARSMEKVQHWKNCCTVDRLSDQGEVISTQSVSGVTLPVHGPGGRNGCFSIVLPSHQTECENFDLRKVKWLCQSAHQTYCKILIENNMDMPKLTPREIEILSWMALGKTNNEIAICLDISTHTVSTYTRRIFLKTNTADRTSASLYGISNGLLKL</sequence>
<name>A0A420WJG3_9PROT</name>
<dbReference type="AlphaFoldDB" id="A0A420WJG3"/>
<dbReference type="SUPFAM" id="SSF75516">
    <property type="entry name" value="Pheromone-binding domain of LuxR-like quorum-sensing transcription factors"/>
    <property type="match status" value="1"/>
</dbReference>
<organism evidence="5 6">
    <name type="scientific">Litorimonas taeanensis</name>
    <dbReference type="NCBI Taxonomy" id="568099"/>
    <lineage>
        <taxon>Bacteria</taxon>
        <taxon>Pseudomonadati</taxon>
        <taxon>Pseudomonadota</taxon>
        <taxon>Alphaproteobacteria</taxon>
        <taxon>Maricaulales</taxon>
        <taxon>Robiginitomaculaceae</taxon>
    </lineage>
</organism>
<dbReference type="Gene3D" id="1.10.10.10">
    <property type="entry name" value="Winged helix-like DNA-binding domain superfamily/Winged helix DNA-binding domain"/>
    <property type="match status" value="1"/>
</dbReference>
<dbReference type="PANTHER" id="PTHR44688:SF16">
    <property type="entry name" value="DNA-BINDING TRANSCRIPTIONAL ACTIVATOR DEVR_DOSR"/>
    <property type="match status" value="1"/>
</dbReference>
<dbReference type="Pfam" id="PF03472">
    <property type="entry name" value="Autoind_bind"/>
    <property type="match status" value="1"/>
</dbReference>
<dbReference type="PROSITE" id="PS00622">
    <property type="entry name" value="HTH_LUXR_1"/>
    <property type="match status" value="1"/>
</dbReference>
<evidence type="ECO:0000256" key="3">
    <source>
        <dbReference type="ARBA" id="ARBA00023163"/>
    </source>
</evidence>
<dbReference type="SMART" id="SM00421">
    <property type="entry name" value="HTH_LUXR"/>
    <property type="match status" value="1"/>
</dbReference>
<keyword evidence="6" id="KW-1185">Reference proteome</keyword>
<reference evidence="5 6" key="1">
    <citation type="submission" date="2018-10" db="EMBL/GenBank/DDBJ databases">
        <title>Genomic Encyclopedia of Type Strains, Phase IV (KMG-IV): sequencing the most valuable type-strain genomes for metagenomic binning, comparative biology and taxonomic classification.</title>
        <authorList>
            <person name="Goeker M."/>
        </authorList>
    </citation>
    <scope>NUCLEOTIDE SEQUENCE [LARGE SCALE GENOMIC DNA]</scope>
    <source>
        <strain evidence="5 6">DSM 22008</strain>
    </source>
</reference>